<dbReference type="GO" id="GO:0016758">
    <property type="term" value="F:hexosyltransferase activity"/>
    <property type="evidence" value="ECO:0007669"/>
    <property type="project" value="UniProtKB-ARBA"/>
</dbReference>
<keyword evidence="1" id="KW-0328">Glycosyltransferase</keyword>
<feature type="domain" description="Glycosyltransferase 2-like" evidence="3">
    <location>
        <begin position="9"/>
        <end position="125"/>
    </location>
</feature>
<dbReference type="OrthoDB" id="6307329at2"/>
<dbReference type="PANTHER" id="PTHR22916:SF51">
    <property type="entry name" value="GLYCOSYLTRANSFERASE EPSH-RELATED"/>
    <property type="match status" value="1"/>
</dbReference>
<dbReference type="Pfam" id="PF00535">
    <property type="entry name" value="Glycos_transf_2"/>
    <property type="match status" value="1"/>
</dbReference>
<name>A0A4V1D1X2_9BACT</name>
<evidence type="ECO:0000259" key="3">
    <source>
        <dbReference type="Pfam" id="PF00535"/>
    </source>
</evidence>
<proteinExistence type="predicted"/>
<dbReference type="InterPro" id="IPR001173">
    <property type="entry name" value="Glyco_trans_2-like"/>
</dbReference>
<dbReference type="AlphaFoldDB" id="A0A4V1D1X2"/>
<accession>A0A4V1D1X2</accession>
<dbReference type="EMBL" id="CP039393">
    <property type="protein sequence ID" value="QCD36698.1"/>
    <property type="molecule type" value="Genomic_DNA"/>
</dbReference>
<protein>
    <submittedName>
        <fullName evidence="4">Glycosyltransferase family 2 protein</fullName>
    </submittedName>
</protein>
<dbReference type="KEGG" id="mgod:E7746_12815"/>
<evidence type="ECO:0000256" key="2">
    <source>
        <dbReference type="ARBA" id="ARBA00022679"/>
    </source>
</evidence>
<dbReference type="Gene3D" id="3.90.550.10">
    <property type="entry name" value="Spore Coat Polysaccharide Biosynthesis Protein SpsA, Chain A"/>
    <property type="match status" value="1"/>
</dbReference>
<dbReference type="InterPro" id="IPR029044">
    <property type="entry name" value="Nucleotide-diphossugar_trans"/>
</dbReference>
<evidence type="ECO:0000313" key="4">
    <source>
        <dbReference type="EMBL" id="QCD36698.1"/>
    </source>
</evidence>
<organism evidence="4 5">
    <name type="scientific">Muribaculum gordoncarteri</name>
    <dbReference type="NCBI Taxonomy" id="2530390"/>
    <lineage>
        <taxon>Bacteria</taxon>
        <taxon>Pseudomonadati</taxon>
        <taxon>Bacteroidota</taxon>
        <taxon>Bacteroidia</taxon>
        <taxon>Bacteroidales</taxon>
        <taxon>Muribaculaceae</taxon>
        <taxon>Muribaculum</taxon>
    </lineage>
</organism>
<reference evidence="4 5" key="1">
    <citation type="submission" date="2019-02" db="EMBL/GenBank/DDBJ databases">
        <title>Isolation and identification of novel species under the genus Muribaculum.</title>
        <authorList>
            <person name="Miyake S."/>
            <person name="Ding Y."/>
            <person name="Low A."/>
            <person name="Soh M."/>
            <person name="Seedorf H."/>
        </authorList>
    </citation>
    <scope>NUCLEOTIDE SEQUENCE [LARGE SCALE GENOMIC DNA]</scope>
    <source>
        <strain evidence="4 5">TLL-A4</strain>
    </source>
</reference>
<sequence>MFNTMPTVSIILPIYNVEPYLRECIDSCIEQVDAPDYEIILVDDGSTDNCGAICDEYALLHDNIKVVHQRNSGLAAARNAGLAVAGGRWILFVDSDDFIDKSLLSRCFKAIKHYGDVDMVQFAYCHVDDSGLPLDVVKGVRYNRLYNSLEEYGSERGYRWEAWSFLARRDIIEQHDLYFDEKLRFAEDVHYTMRYLYYCDRIVTIAIPLYYYRQRAGSMMFNRNVYRQVKFNLTAAELLMKFFYEKSGGSCYPRFFKKCTTRLVLNFIKALDSLDASDLQKASVDYAEFIKCRKRYPGTLIWKLKIMLTDLNFNLYVKMRRR</sequence>
<evidence type="ECO:0000256" key="1">
    <source>
        <dbReference type="ARBA" id="ARBA00022676"/>
    </source>
</evidence>
<evidence type="ECO:0000313" key="5">
    <source>
        <dbReference type="Proteomes" id="UP000297031"/>
    </source>
</evidence>
<dbReference type="SUPFAM" id="SSF53448">
    <property type="entry name" value="Nucleotide-diphospho-sugar transferases"/>
    <property type="match status" value="1"/>
</dbReference>
<dbReference type="PANTHER" id="PTHR22916">
    <property type="entry name" value="GLYCOSYLTRANSFERASE"/>
    <property type="match status" value="1"/>
</dbReference>
<dbReference type="Proteomes" id="UP000297031">
    <property type="component" value="Chromosome"/>
</dbReference>
<dbReference type="CDD" id="cd00761">
    <property type="entry name" value="Glyco_tranf_GTA_type"/>
    <property type="match status" value="1"/>
</dbReference>
<keyword evidence="2 4" id="KW-0808">Transferase</keyword>
<keyword evidence="5" id="KW-1185">Reference proteome</keyword>
<gene>
    <name evidence="4" type="ORF">E7746_12815</name>
</gene>